<protein>
    <submittedName>
        <fullName evidence="1">Alkaline phosphatase family protein</fullName>
    </submittedName>
</protein>
<dbReference type="InterPro" id="IPR017850">
    <property type="entry name" value="Alkaline_phosphatase_core_sf"/>
</dbReference>
<sequence>MTISSAGFEVPRYGGRSLADLTPSVLASLGVAGERATLDLPPARRACVLLIDGLGWEQLSAHRALAPFLTSLADAAAPITVGFPTTTATSLTSVGTGLAPGCHGVFGYEVAIPGGDHTLNQLRWSPDVDPEEWQPHATVYQRAERAGVATAYIASGAFEGGGLSRASARGSRYVPAEGTDEVGAAVAARLAAHDRALLFAYHPGLDSSGHQWGIDSDDWRAELARVDRLAERIAGALPPGSALYVTGDHGMVDVGAGARIDVGTDPDFAAGVRVLAGEARARHVYTHPGAAPDVLAAWSERLGAAAVVLSRDAAIDAGLFGPVDDRLRARIGDIVAVARGDTALMNPGSDSAEATMVGMHGSLTTAELYVPLLRAATGA</sequence>
<comment type="caution">
    <text evidence="1">The sequence shown here is derived from an EMBL/GenBank/DDBJ whole genome shotgun (WGS) entry which is preliminary data.</text>
</comment>
<dbReference type="InterPro" id="IPR002591">
    <property type="entry name" value="Phosphodiest/P_Trfase"/>
</dbReference>
<evidence type="ECO:0000313" key="2">
    <source>
        <dbReference type="Proteomes" id="UP001595847"/>
    </source>
</evidence>
<name>A0ABV8FXB0_9ACTN</name>
<dbReference type="PANTHER" id="PTHR10151:SF120">
    <property type="entry name" value="BIS(5'-ADENOSYL)-TRIPHOSPHATASE"/>
    <property type="match status" value="1"/>
</dbReference>
<reference evidence="2" key="1">
    <citation type="journal article" date="2019" name="Int. J. Syst. Evol. Microbiol.">
        <title>The Global Catalogue of Microorganisms (GCM) 10K type strain sequencing project: providing services to taxonomists for standard genome sequencing and annotation.</title>
        <authorList>
            <consortium name="The Broad Institute Genomics Platform"/>
            <consortium name="The Broad Institute Genome Sequencing Center for Infectious Disease"/>
            <person name="Wu L."/>
            <person name="Ma J."/>
        </authorList>
    </citation>
    <scope>NUCLEOTIDE SEQUENCE [LARGE SCALE GENOMIC DNA]</scope>
    <source>
        <strain evidence="2">TBRC 1826</strain>
    </source>
</reference>
<evidence type="ECO:0000313" key="1">
    <source>
        <dbReference type="EMBL" id="MFC3999123.1"/>
    </source>
</evidence>
<dbReference type="PANTHER" id="PTHR10151">
    <property type="entry name" value="ECTONUCLEOTIDE PYROPHOSPHATASE/PHOSPHODIESTERASE"/>
    <property type="match status" value="1"/>
</dbReference>
<organism evidence="1 2">
    <name type="scientific">Nocardiopsis sediminis</name>
    <dbReference type="NCBI Taxonomy" id="1778267"/>
    <lineage>
        <taxon>Bacteria</taxon>
        <taxon>Bacillati</taxon>
        <taxon>Actinomycetota</taxon>
        <taxon>Actinomycetes</taxon>
        <taxon>Streptosporangiales</taxon>
        <taxon>Nocardiopsidaceae</taxon>
        <taxon>Nocardiopsis</taxon>
    </lineage>
</organism>
<accession>A0ABV8FXB0</accession>
<proteinExistence type="predicted"/>
<dbReference type="Proteomes" id="UP001595847">
    <property type="component" value="Unassembled WGS sequence"/>
</dbReference>
<dbReference type="Pfam" id="PF01663">
    <property type="entry name" value="Phosphodiest"/>
    <property type="match status" value="1"/>
</dbReference>
<dbReference type="Gene3D" id="3.40.720.10">
    <property type="entry name" value="Alkaline Phosphatase, subunit A"/>
    <property type="match status" value="1"/>
</dbReference>
<gene>
    <name evidence="1" type="ORF">ACFOVU_24605</name>
</gene>
<keyword evidence="2" id="KW-1185">Reference proteome</keyword>
<dbReference type="EMBL" id="JBHSBH010000015">
    <property type="protein sequence ID" value="MFC3999123.1"/>
    <property type="molecule type" value="Genomic_DNA"/>
</dbReference>
<dbReference type="SUPFAM" id="SSF53649">
    <property type="entry name" value="Alkaline phosphatase-like"/>
    <property type="match status" value="1"/>
</dbReference>
<dbReference type="RefSeq" id="WP_378538199.1">
    <property type="nucleotide sequence ID" value="NZ_JBHSBH010000015.1"/>
</dbReference>